<evidence type="ECO:0000313" key="2">
    <source>
        <dbReference type="Proteomes" id="UP000179014"/>
    </source>
</evidence>
<name>A0A1F6BUG7_9BACT</name>
<accession>A0A1F6BUG7</accession>
<sequence>MKPGTRIRTTYPVRYGKGFIPPSTEGKVVNADDENMFLIEFADVEIETSIGEVKRATTRASVLVGYFYEIPATQMKKPLS</sequence>
<organism evidence="1 2">
    <name type="scientific">Candidatus Kaiserbacteria bacterium GWA2_50_9</name>
    <dbReference type="NCBI Taxonomy" id="1798474"/>
    <lineage>
        <taxon>Bacteria</taxon>
        <taxon>Candidatus Kaiseribacteriota</taxon>
    </lineage>
</organism>
<reference evidence="1 2" key="1">
    <citation type="journal article" date="2016" name="Nat. Commun.">
        <title>Thousands of microbial genomes shed light on interconnected biogeochemical processes in an aquifer system.</title>
        <authorList>
            <person name="Anantharaman K."/>
            <person name="Brown C.T."/>
            <person name="Hug L.A."/>
            <person name="Sharon I."/>
            <person name="Castelle C.J."/>
            <person name="Probst A.J."/>
            <person name="Thomas B.C."/>
            <person name="Singh A."/>
            <person name="Wilkins M.J."/>
            <person name="Karaoz U."/>
            <person name="Brodie E.L."/>
            <person name="Williams K.H."/>
            <person name="Hubbard S.S."/>
            <person name="Banfield J.F."/>
        </authorList>
    </citation>
    <scope>NUCLEOTIDE SEQUENCE [LARGE SCALE GENOMIC DNA]</scope>
</reference>
<proteinExistence type="predicted"/>
<dbReference type="EMBL" id="MFKN01000032">
    <property type="protein sequence ID" value="OGG40422.1"/>
    <property type="molecule type" value="Genomic_DNA"/>
</dbReference>
<protein>
    <submittedName>
        <fullName evidence="1">Uncharacterized protein</fullName>
    </submittedName>
</protein>
<dbReference type="Proteomes" id="UP000179014">
    <property type="component" value="Unassembled WGS sequence"/>
</dbReference>
<comment type="caution">
    <text evidence="1">The sequence shown here is derived from an EMBL/GenBank/DDBJ whole genome shotgun (WGS) entry which is preliminary data.</text>
</comment>
<dbReference type="AlphaFoldDB" id="A0A1F6BUG7"/>
<gene>
    <name evidence="1" type="ORF">A2118_02805</name>
</gene>
<evidence type="ECO:0000313" key="1">
    <source>
        <dbReference type="EMBL" id="OGG40422.1"/>
    </source>
</evidence>